<dbReference type="Proteomes" id="UP000007014">
    <property type="component" value="Chromosome 19"/>
</dbReference>
<keyword evidence="3" id="KW-1185">Reference proteome</keyword>
<feature type="transmembrane region" description="Helical" evidence="1">
    <location>
        <begin position="68"/>
        <end position="92"/>
    </location>
</feature>
<sequence>MENLSFREIREKNASRGVPSRTVRCTTRWTEAPQVRRQSFSTPEAVFASEKTRFCGERQLQRRRRTQLCAWGLVEGSAVIGILGILVTLNIVSRISDSARGTRLWSREQRGLFVRRRPPPRERCTKCGGFGIVRCSLCRGSGFVLYEKKLQHSDPCPLCTARRYIRCGMCHGSGRRKLVRRHDPALSSIRLSDPTSLYNAFRAWREEFVRRGSLSVGFLNHEGLLNRAFRVASAFADSLKSGIGRSWCTVQERVRAGIEQHLEARKKARMSRIARARSFLEERLQKESQ</sequence>
<protein>
    <submittedName>
        <fullName evidence="2">Uncharacterized protein</fullName>
    </submittedName>
</protein>
<dbReference type="Gramene" id="CMS133CT">
    <property type="protein sequence ID" value="CMS133CT"/>
    <property type="gene ID" value="CMS133C"/>
</dbReference>
<reference evidence="2 3" key="2">
    <citation type="journal article" date="2007" name="BMC Biol.">
        <title>A 100%-complete sequence reveals unusually simple genomic features in the hot-spring red alga Cyanidioschyzon merolae.</title>
        <authorList>
            <person name="Nozaki H."/>
            <person name="Takano H."/>
            <person name="Misumi O."/>
            <person name="Terasawa K."/>
            <person name="Matsuzaki M."/>
            <person name="Maruyama S."/>
            <person name="Nishida K."/>
            <person name="Yagisawa F."/>
            <person name="Yoshida Y."/>
            <person name="Fujiwara T."/>
            <person name="Takio S."/>
            <person name="Tamura K."/>
            <person name="Chung S.J."/>
            <person name="Nakamura S."/>
            <person name="Kuroiwa H."/>
            <person name="Tanaka K."/>
            <person name="Sato N."/>
            <person name="Kuroiwa T."/>
        </authorList>
    </citation>
    <scope>NUCLEOTIDE SEQUENCE [LARGE SCALE GENOMIC DNA]</scope>
    <source>
        <strain evidence="2 3">10D</strain>
    </source>
</reference>
<dbReference type="AlphaFoldDB" id="M1VHE8"/>
<name>M1VHE8_CYAM1</name>
<dbReference type="KEGG" id="cme:CYME_CMS133C"/>
<dbReference type="HOGENOM" id="CLU_964296_0_0_1"/>
<dbReference type="InterPro" id="IPR036410">
    <property type="entry name" value="HSP_DnaJ_Cys-rich_dom_sf"/>
</dbReference>
<organism evidence="2 3">
    <name type="scientific">Cyanidioschyzon merolae (strain NIES-3377 / 10D)</name>
    <name type="common">Unicellular red alga</name>
    <dbReference type="NCBI Taxonomy" id="280699"/>
    <lineage>
        <taxon>Eukaryota</taxon>
        <taxon>Rhodophyta</taxon>
        <taxon>Bangiophyceae</taxon>
        <taxon>Cyanidiales</taxon>
        <taxon>Cyanidiaceae</taxon>
        <taxon>Cyanidioschyzon</taxon>
    </lineage>
</organism>
<dbReference type="RefSeq" id="XP_005538798.1">
    <property type="nucleotide sequence ID" value="XM_005538741.1"/>
</dbReference>
<dbReference type="GeneID" id="16997596"/>
<evidence type="ECO:0000313" key="2">
    <source>
        <dbReference type="EMBL" id="BAM82762.1"/>
    </source>
</evidence>
<accession>M1VHE8</accession>
<keyword evidence="1" id="KW-0812">Transmembrane</keyword>
<evidence type="ECO:0000256" key="1">
    <source>
        <dbReference type="SAM" id="Phobius"/>
    </source>
</evidence>
<gene>
    <name evidence="2" type="ORF">CYME_CMS133C</name>
</gene>
<keyword evidence="1" id="KW-0472">Membrane</keyword>
<dbReference type="OrthoDB" id="535916at2759"/>
<reference evidence="2 3" key="1">
    <citation type="journal article" date="2004" name="Nature">
        <title>Genome sequence of the ultrasmall unicellular red alga Cyanidioschyzon merolae 10D.</title>
        <authorList>
            <person name="Matsuzaki M."/>
            <person name="Misumi O."/>
            <person name="Shin-i T."/>
            <person name="Maruyama S."/>
            <person name="Takahara M."/>
            <person name="Miyagishima S."/>
            <person name="Mori T."/>
            <person name="Nishida K."/>
            <person name="Yagisawa F."/>
            <person name="Nishida K."/>
            <person name="Yoshida Y."/>
            <person name="Nishimura Y."/>
            <person name="Nakao S."/>
            <person name="Kobayashi T."/>
            <person name="Momoyama Y."/>
            <person name="Higashiyama T."/>
            <person name="Minoda A."/>
            <person name="Sano M."/>
            <person name="Nomoto H."/>
            <person name="Oishi K."/>
            <person name="Hayashi H."/>
            <person name="Ohta F."/>
            <person name="Nishizaka S."/>
            <person name="Haga S."/>
            <person name="Miura S."/>
            <person name="Morishita T."/>
            <person name="Kabeya Y."/>
            <person name="Terasawa K."/>
            <person name="Suzuki Y."/>
            <person name="Ishii Y."/>
            <person name="Asakawa S."/>
            <person name="Takano H."/>
            <person name="Ohta N."/>
            <person name="Kuroiwa H."/>
            <person name="Tanaka K."/>
            <person name="Shimizu N."/>
            <person name="Sugano S."/>
            <person name="Sato N."/>
            <person name="Nozaki H."/>
            <person name="Ogasawara N."/>
            <person name="Kohara Y."/>
            <person name="Kuroiwa T."/>
        </authorList>
    </citation>
    <scope>NUCLEOTIDE SEQUENCE [LARGE SCALE GENOMIC DNA]</scope>
    <source>
        <strain evidence="2 3">10D</strain>
    </source>
</reference>
<keyword evidence="1" id="KW-1133">Transmembrane helix</keyword>
<proteinExistence type="predicted"/>
<dbReference type="EMBL" id="AP006501">
    <property type="protein sequence ID" value="BAM82762.1"/>
    <property type="molecule type" value="Genomic_DNA"/>
</dbReference>
<evidence type="ECO:0000313" key="3">
    <source>
        <dbReference type="Proteomes" id="UP000007014"/>
    </source>
</evidence>
<dbReference type="eggNOG" id="ENOG502SBJ9">
    <property type="taxonomic scope" value="Eukaryota"/>
</dbReference>
<dbReference type="SUPFAM" id="SSF57938">
    <property type="entry name" value="DnaJ/Hsp40 cysteine-rich domain"/>
    <property type="match status" value="1"/>
</dbReference>